<comment type="subcellular location">
    <subcellularLocation>
        <location evidence="1">Cell outer membrane</location>
    </subcellularLocation>
</comment>
<evidence type="ECO:0000259" key="7">
    <source>
        <dbReference type="Pfam" id="PF07980"/>
    </source>
</evidence>
<dbReference type="Pfam" id="PF07980">
    <property type="entry name" value="SusD_RagB"/>
    <property type="match status" value="1"/>
</dbReference>
<keyword evidence="5" id="KW-0998">Cell outer membrane</keyword>
<organism evidence="9 10">
    <name type="scientific">Labilibaculum manganireducens</name>
    <dbReference type="NCBI Taxonomy" id="1940525"/>
    <lineage>
        <taxon>Bacteria</taxon>
        <taxon>Pseudomonadati</taxon>
        <taxon>Bacteroidota</taxon>
        <taxon>Bacteroidia</taxon>
        <taxon>Marinilabiliales</taxon>
        <taxon>Marinifilaceae</taxon>
        <taxon>Labilibaculum</taxon>
    </lineage>
</organism>
<evidence type="ECO:0000259" key="8">
    <source>
        <dbReference type="Pfam" id="PF14322"/>
    </source>
</evidence>
<keyword evidence="3 6" id="KW-0732">Signal</keyword>
<dbReference type="Proteomes" id="UP000233618">
    <property type="component" value="Unassembled WGS sequence"/>
</dbReference>
<reference evidence="9 10" key="1">
    <citation type="journal article" date="2017" name="Front. Microbiol.">
        <title>Labilibaculum manganireducens gen. nov., sp. nov. and Labilibaculum filiforme sp. nov., Novel Bacteroidetes Isolated from Subsurface Sediments of the Baltic Sea.</title>
        <authorList>
            <person name="Vandieken V."/>
            <person name="Marshall I.P."/>
            <person name="Niemann H."/>
            <person name="Engelen B."/>
            <person name="Cypionka H."/>
        </authorList>
    </citation>
    <scope>NUCLEOTIDE SEQUENCE [LARGE SCALE GENOMIC DNA]</scope>
    <source>
        <strain evidence="9 10">59.10-2M</strain>
    </source>
</reference>
<name>A0A2N3IC96_9BACT</name>
<evidence type="ECO:0000256" key="6">
    <source>
        <dbReference type="SAM" id="SignalP"/>
    </source>
</evidence>
<evidence type="ECO:0000256" key="3">
    <source>
        <dbReference type="ARBA" id="ARBA00022729"/>
    </source>
</evidence>
<evidence type="ECO:0000256" key="5">
    <source>
        <dbReference type="ARBA" id="ARBA00023237"/>
    </source>
</evidence>
<dbReference type="Pfam" id="PF14322">
    <property type="entry name" value="SusD-like_3"/>
    <property type="match status" value="1"/>
</dbReference>
<dbReference type="AlphaFoldDB" id="A0A2N3IC96"/>
<feature type="signal peptide" evidence="6">
    <location>
        <begin position="1"/>
        <end position="20"/>
    </location>
</feature>
<feature type="domain" description="RagB/SusD" evidence="7">
    <location>
        <begin position="298"/>
        <end position="560"/>
    </location>
</feature>
<dbReference type="GO" id="GO:0009279">
    <property type="term" value="C:cell outer membrane"/>
    <property type="evidence" value="ECO:0007669"/>
    <property type="project" value="UniProtKB-SubCell"/>
</dbReference>
<accession>A0A2N3IC96</accession>
<comment type="similarity">
    <text evidence="2">Belongs to the SusD family.</text>
</comment>
<proteinExistence type="inferred from homology"/>
<keyword evidence="4" id="KW-0472">Membrane</keyword>
<evidence type="ECO:0000313" key="9">
    <source>
        <dbReference type="EMBL" id="PKQ67898.1"/>
    </source>
</evidence>
<sequence length="560" mass="64284">MKIKYILIALGFLITFNACDDEMNYDEFVSLNEEQVFSSFSRTMSFVSNIYNYLDYDFGNYGGAMLSSASDEADYVWTSSDIHDFYNGAWSASNAKSNIWNKSYEAIRAVNFYLDASEGQTFSDFKYNEDYNEQMERYERYQYEVRFLRAYFYFNLVRQYGDVPLVTKVLTEDEANSVFRTDKSEIFDFIVAECDRIVNNLPVTYEDLSYTETGRVSRAAVLALKARTLLYQASSLFNTSNESSLWYKAALANKAVIDSCSQYGIVLGKYSDLWGTDNYKNSEMIFVRRVGSLNSLESHNFPIGVEGGNSGNCPTQTLVDAYEMKSTGLLWNEDGSGYNSNKPYEGRDPRFNMTVAKNGDTGWPTYNNSELQIFEGGANGSPISGASTTGYYLKKYIDASVDLRSNHVTSKRHSWITYRLGEFYLNYAEAVYHYLGSPDATSADFDISAVDAVNVIRHRSDVNMPSLSAGLTNVEFEAKYKNERMVELAFEGHRFWDVRRWKEGEVLKSVTCMKIEQKEDESFKYSRFEKERSWDNKMYLFPIPDSEIRKNPNLTQNTGW</sequence>
<evidence type="ECO:0000256" key="2">
    <source>
        <dbReference type="ARBA" id="ARBA00006275"/>
    </source>
</evidence>
<comment type="caution">
    <text evidence="9">The sequence shown here is derived from an EMBL/GenBank/DDBJ whole genome shotgun (WGS) entry which is preliminary data.</text>
</comment>
<protein>
    <submittedName>
        <fullName evidence="9">RagB/SusD family nutrient uptake outer membrane protein</fullName>
    </submittedName>
</protein>
<dbReference type="InterPro" id="IPR012944">
    <property type="entry name" value="SusD_RagB_dom"/>
</dbReference>
<evidence type="ECO:0000256" key="1">
    <source>
        <dbReference type="ARBA" id="ARBA00004442"/>
    </source>
</evidence>
<evidence type="ECO:0000256" key="4">
    <source>
        <dbReference type="ARBA" id="ARBA00023136"/>
    </source>
</evidence>
<feature type="domain" description="SusD-like N-terminal" evidence="8">
    <location>
        <begin position="74"/>
        <end position="228"/>
    </location>
</feature>
<dbReference type="Gene3D" id="1.25.40.390">
    <property type="match status" value="1"/>
</dbReference>
<dbReference type="InterPro" id="IPR033985">
    <property type="entry name" value="SusD-like_N"/>
</dbReference>
<evidence type="ECO:0000313" key="10">
    <source>
        <dbReference type="Proteomes" id="UP000233618"/>
    </source>
</evidence>
<keyword evidence="10" id="KW-1185">Reference proteome</keyword>
<dbReference type="RefSeq" id="WP_101308908.1">
    <property type="nucleotide sequence ID" value="NZ_MVDE01000006.1"/>
</dbReference>
<gene>
    <name evidence="9" type="ORF">BZG01_05890</name>
</gene>
<feature type="chain" id="PRO_5014871911" evidence="6">
    <location>
        <begin position="21"/>
        <end position="560"/>
    </location>
</feature>
<dbReference type="SUPFAM" id="SSF48452">
    <property type="entry name" value="TPR-like"/>
    <property type="match status" value="1"/>
</dbReference>
<dbReference type="InterPro" id="IPR011990">
    <property type="entry name" value="TPR-like_helical_dom_sf"/>
</dbReference>
<dbReference type="EMBL" id="MVDE01000006">
    <property type="protein sequence ID" value="PKQ67898.1"/>
    <property type="molecule type" value="Genomic_DNA"/>
</dbReference>